<keyword evidence="2" id="KW-0131">Cell cycle</keyword>
<gene>
    <name evidence="5" type="ORF">DEO72_LG10g994</name>
</gene>
<dbReference type="Pfam" id="PF02984">
    <property type="entry name" value="Cyclin_C"/>
    <property type="match status" value="1"/>
</dbReference>
<dbReference type="InterPro" id="IPR039361">
    <property type="entry name" value="Cyclin"/>
</dbReference>
<dbReference type="GO" id="GO:0051301">
    <property type="term" value="P:cell division"/>
    <property type="evidence" value="ECO:0007669"/>
    <property type="project" value="UniProtKB-KW"/>
</dbReference>
<dbReference type="SUPFAM" id="SSF47954">
    <property type="entry name" value="Cyclin-like"/>
    <property type="match status" value="2"/>
</dbReference>
<feature type="compositionally biased region" description="Basic and acidic residues" evidence="3">
    <location>
        <begin position="278"/>
        <end position="294"/>
    </location>
</feature>
<evidence type="ECO:0000256" key="1">
    <source>
        <dbReference type="ARBA" id="ARBA00022618"/>
    </source>
</evidence>
<feature type="compositionally biased region" description="Basic and acidic residues" evidence="3">
    <location>
        <begin position="387"/>
        <end position="403"/>
    </location>
</feature>
<proteinExistence type="predicted"/>
<keyword evidence="6" id="KW-1185">Reference proteome</keyword>
<feature type="region of interest" description="Disordered" evidence="3">
    <location>
        <begin position="312"/>
        <end position="403"/>
    </location>
</feature>
<dbReference type="InterPro" id="IPR004367">
    <property type="entry name" value="Cyclin_C-dom"/>
</dbReference>
<dbReference type="Proteomes" id="UP000501690">
    <property type="component" value="Linkage Group LG10"/>
</dbReference>
<protein>
    <submittedName>
        <fullName evidence="5">Cyclin-like</fullName>
    </submittedName>
</protein>
<dbReference type="EMBL" id="CP039354">
    <property type="protein sequence ID" value="QCE09771.1"/>
    <property type="molecule type" value="Genomic_DNA"/>
</dbReference>
<feature type="compositionally biased region" description="Basic and acidic residues" evidence="3">
    <location>
        <begin position="312"/>
        <end position="348"/>
    </location>
</feature>
<dbReference type="AlphaFoldDB" id="A0A4D6NA76"/>
<dbReference type="PANTHER" id="PTHR10177">
    <property type="entry name" value="CYCLINS"/>
    <property type="match status" value="1"/>
</dbReference>
<evidence type="ECO:0000259" key="4">
    <source>
        <dbReference type="SMART" id="SM01332"/>
    </source>
</evidence>
<evidence type="ECO:0000313" key="6">
    <source>
        <dbReference type="Proteomes" id="UP000501690"/>
    </source>
</evidence>
<dbReference type="Gene3D" id="1.10.472.10">
    <property type="entry name" value="Cyclin-like"/>
    <property type="match status" value="1"/>
</dbReference>
<dbReference type="CDD" id="cd20544">
    <property type="entry name" value="CYCLIN_AtCycD-like_rpt2"/>
    <property type="match status" value="1"/>
</dbReference>
<reference evidence="5 6" key="1">
    <citation type="submission" date="2019-04" db="EMBL/GenBank/DDBJ databases">
        <title>An improved genome assembly and genetic linkage map for asparagus bean, Vigna unguiculata ssp. sesquipedialis.</title>
        <authorList>
            <person name="Xia Q."/>
            <person name="Zhang R."/>
            <person name="Dong Y."/>
        </authorList>
    </citation>
    <scope>NUCLEOTIDE SEQUENCE [LARGE SCALE GENOMIC DNA]</scope>
    <source>
        <tissue evidence="5">Leaf</tissue>
    </source>
</reference>
<evidence type="ECO:0000313" key="5">
    <source>
        <dbReference type="EMBL" id="QCE09771.1"/>
    </source>
</evidence>
<feature type="domain" description="Cyclin C-terminal" evidence="4">
    <location>
        <begin position="112"/>
        <end position="230"/>
    </location>
</feature>
<feature type="region of interest" description="Disordered" evidence="3">
    <location>
        <begin position="266"/>
        <end position="294"/>
    </location>
</feature>
<dbReference type="InterPro" id="IPR036915">
    <property type="entry name" value="Cyclin-like_sf"/>
</dbReference>
<keyword evidence="1" id="KW-0132">Cell division</keyword>
<name>A0A4D6NA76_VIGUN</name>
<evidence type="ECO:0000256" key="3">
    <source>
        <dbReference type="SAM" id="MobiDB-lite"/>
    </source>
</evidence>
<dbReference type="SMART" id="SM01332">
    <property type="entry name" value="Cyclin_C"/>
    <property type="match status" value="1"/>
</dbReference>
<organism evidence="5 6">
    <name type="scientific">Vigna unguiculata</name>
    <name type="common">Cowpea</name>
    <dbReference type="NCBI Taxonomy" id="3917"/>
    <lineage>
        <taxon>Eukaryota</taxon>
        <taxon>Viridiplantae</taxon>
        <taxon>Streptophyta</taxon>
        <taxon>Embryophyta</taxon>
        <taxon>Tracheophyta</taxon>
        <taxon>Spermatophyta</taxon>
        <taxon>Magnoliopsida</taxon>
        <taxon>eudicotyledons</taxon>
        <taxon>Gunneridae</taxon>
        <taxon>Pentapetalae</taxon>
        <taxon>rosids</taxon>
        <taxon>fabids</taxon>
        <taxon>Fabales</taxon>
        <taxon>Fabaceae</taxon>
        <taxon>Papilionoideae</taxon>
        <taxon>50 kb inversion clade</taxon>
        <taxon>NPAAA clade</taxon>
        <taxon>indigoferoid/millettioid clade</taxon>
        <taxon>Phaseoleae</taxon>
        <taxon>Vigna</taxon>
    </lineage>
</organism>
<sequence length="544" mass="60895">MDFDTEFPMLSRRQLEAITDFLRVEHEFMAPRSFYTLSSNARNRMHAVSTIAKLASTETMDTYIPYVAVNYFDRFISTNSLSTRREAVYKSEVVMRMEFRILSGLDWRMRSITPFHFLDHYYPTFKRIGGFKRRCINEIIVQSQGEVYFAQFKPSEIAMSALLAATYLGYSSEFTSIERSLRISEDLKACYQEMVDLCRKRRINIRSTTGEVIFSIIPSSSVEASGSQAAELQVQRQSESSTTQFLNMVLDNDDEEEDDENVALLNRRKRNTSEEAVEAPKEVAEGKSEAQKLGEVKQKATSVAGIRISEEKEVEAGCGARQDKGEEKSEKMVESGSGTRDEESKGPCEETVGAESSGAEEDRGKAVDEMSESENELRKRQIKGKGKAVEEAPKEVAEARKQGDVATGAGIRISEEKEVESGSGTRNDVSKVLCKEIVGGESSRAREDKAIDEMFERNRQIRGKSKAALEMLRSKTGLEDAPFRAMNFKVKWPVIVQPGENVDNIDPSLYIDESSITTARSPTTIRGSGNVLPIVSNPCQCTIL</sequence>
<evidence type="ECO:0000256" key="2">
    <source>
        <dbReference type="ARBA" id="ARBA00023306"/>
    </source>
</evidence>
<accession>A0A4D6NA76</accession>